<evidence type="ECO:0000259" key="8">
    <source>
        <dbReference type="PROSITE" id="PS51462"/>
    </source>
</evidence>
<evidence type="ECO:0000256" key="2">
    <source>
        <dbReference type="ARBA" id="ARBA00001946"/>
    </source>
</evidence>
<dbReference type="GO" id="GO:0016787">
    <property type="term" value="F:hydrolase activity"/>
    <property type="evidence" value="ECO:0007669"/>
    <property type="project" value="UniProtKB-KW"/>
</dbReference>
<dbReference type="InterPro" id="IPR015797">
    <property type="entry name" value="NUDIX_hydrolase-like_dom_sf"/>
</dbReference>
<organism evidence="9 10">
    <name type="scientific">Jatrophihabitans lederbergiae</name>
    <dbReference type="NCBI Taxonomy" id="3075547"/>
    <lineage>
        <taxon>Bacteria</taxon>
        <taxon>Bacillati</taxon>
        <taxon>Actinomycetota</taxon>
        <taxon>Actinomycetes</taxon>
        <taxon>Jatrophihabitantales</taxon>
        <taxon>Jatrophihabitantaceae</taxon>
        <taxon>Jatrophihabitans</taxon>
    </lineage>
</organism>
<keyword evidence="3" id="KW-0479">Metal-binding</keyword>
<dbReference type="Gene3D" id="3.90.79.10">
    <property type="entry name" value="Nucleoside Triphosphate Pyrophosphohydrolase"/>
    <property type="match status" value="2"/>
</dbReference>
<dbReference type="PANTHER" id="PTHR12318:SF0">
    <property type="entry name" value="ACYL-COENZYME A DIPHOSPHATASE NUDT19"/>
    <property type="match status" value="1"/>
</dbReference>
<keyword evidence="4 9" id="KW-0378">Hydrolase</keyword>
<name>A0ABU2JGL6_9ACTN</name>
<keyword evidence="6" id="KW-0464">Manganese</keyword>
<dbReference type="CDD" id="cd18870">
    <property type="entry name" value="NUDIX_AcylCoAdiphos_Nudt19"/>
    <property type="match status" value="1"/>
</dbReference>
<comment type="caution">
    <text evidence="9">The sequence shown here is derived from an EMBL/GenBank/DDBJ whole genome shotgun (WGS) entry which is preliminary data.</text>
</comment>
<evidence type="ECO:0000256" key="1">
    <source>
        <dbReference type="ARBA" id="ARBA00001936"/>
    </source>
</evidence>
<dbReference type="PANTHER" id="PTHR12318">
    <property type="entry name" value="TESTOSTERONE-REGULATED PROTEIN RP2"/>
    <property type="match status" value="1"/>
</dbReference>
<dbReference type="EC" id="3.6.-.-" evidence="9"/>
<dbReference type="Proteomes" id="UP001183176">
    <property type="component" value="Unassembled WGS sequence"/>
</dbReference>
<dbReference type="PROSITE" id="PS51462">
    <property type="entry name" value="NUDIX"/>
    <property type="match status" value="1"/>
</dbReference>
<evidence type="ECO:0000256" key="5">
    <source>
        <dbReference type="ARBA" id="ARBA00022842"/>
    </source>
</evidence>
<dbReference type="RefSeq" id="WP_311424525.1">
    <property type="nucleotide sequence ID" value="NZ_JAVREH010000037.1"/>
</dbReference>
<keyword evidence="5" id="KW-0460">Magnesium</keyword>
<protein>
    <submittedName>
        <fullName evidence="9">NUDIX hydrolase</fullName>
        <ecNumber evidence="9">3.6.-.-</ecNumber>
    </submittedName>
</protein>
<dbReference type="SUPFAM" id="SSF55811">
    <property type="entry name" value="Nudix"/>
    <property type="match status" value="1"/>
</dbReference>
<feature type="compositionally biased region" description="Basic and acidic residues" evidence="7">
    <location>
        <begin position="225"/>
        <end position="234"/>
    </location>
</feature>
<sequence length="249" mass="26187">MSVAVPAREAATVVLLRDAPAGLQTWLLRRVPKMTFAPGMSVFPGGGVDPVDASGPSASTAGAVAEQFGITPEQAEVLLRTAAREIREETDVALPLESIRPWARWITPQAEPRRYDTYFFVAAVPSGGQAAAVTGEASHADWIAISDALAEYERDERPMLPPTVANLIELSAFAQVADVLAATAQRTIRPVQPVLRQDETGAWVADLGDGRTLLPESFVTASGRKLSDGPRPDADAAAAGEPAAGEPAP</sequence>
<dbReference type="InterPro" id="IPR039121">
    <property type="entry name" value="NUDT19"/>
</dbReference>
<feature type="region of interest" description="Disordered" evidence="7">
    <location>
        <begin position="221"/>
        <end position="249"/>
    </location>
</feature>
<gene>
    <name evidence="9" type="ORF">RM423_18505</name>
</gene>
<dbReference type="Pfam" id="PF00293">
    <property type="entry name" value="NUDIX"/>
    <property type="match status" value="1"/>
</dbReference>
<feature type="domain" description="Nudix hydrolase" evidence="8">
    <location>
        <begin position="6"/>
        <end position="165"/>
    </location>
</feature>
<evidence type="ECO:0000256" key="7">
    <source>
        <dbReference type="SAM" id="MobiDB-lite"/>
    </source>
</evidence>
<comment type="cofactor">
    <cofactor evidence="2">
        <name>Mg(2+)</name>
        <dbReference type="ChEBI" id="CHEBI:18420"/>
    </cofactor>
</comment>
<evidence type="ECO:0000256" key="4">
    <source>
        <dbReference type="ARBA" id="ARBA00022801"/>
    </source>
</evidence>
<evidence type="ECO:0000313" key="10">
    <source>
        <dbReference type="Proteomes" id="UP001183176"/>
    </source>
</evidence>
<evidence type="ECO:0000256" key="6">
    <source>
        <dbReference type="ARBA" id="ARBA00023211"/>
    </source>
</evidence>
<reference evidence="10" key="1">
    <citation type="submission" date="2023-07" db="EMBL/GenBank/DDBJ databases">
        <title>30 novel species of actinomycetes from the DSMZ collection.</title>
        <authorList>
            <person name="Nouioui I."/>
        </authorList>
    </citation>
    <scope>NUCLEOTIDE SEQUENCE [LARGE SCALE GENOMIC DNA]</scope>
    <source>
        <strain evidence="10">DSM 44399</strain>
    </source>
</reference>
<comment type="cofactor">
    <cofactor evidence="1">
        <name>Mn(2+)</name>
        <dbReference type="ChEBI" id="CHEBI:29035"/>
    </cofactor>
</comment>
<proteinExistence type="predicted"/>
<evidence type="ECO:0000313" key="9">
    <source>
        <dbReference type="EMBL" id="MDT0263378.1"/>
    </source>
</evidence>
<accession>A0ABU2JGL6</accession>
<keyword evidence="10" id="KW-1185">Reference proteome</keyword>
<dbReference type="InterPro" id="IPR000086">
    <property type="entry name" value="NUDIX_hydrolase_dom"/>
</dbReference>
<evidence type="ECO:0000256" key="3">
    <source>
        <dbReference type="ARBA" id="ARBA00022723"/>
    </source>
</evidence>
<feature type="compositionally biased region" description="Low complexity" evidence="7">
    <location>
        <begin position="235"/>
        <end position="249"/>
    </location>
</feature>
<dbReference type="EMBL" id="JAVREH010000037">
    <property type="protein sequence ID" value="MDT0263378.1"/>
    <property type="molecule type" value="Genomic_DNA"/>
</dbReference>